<organism evidence="12 13">
    <name type="scientific">Hoyosella altamirensis</name>
    <dbReference type="NCBI Taxonomy" id="616997"/>
    <lineage>
        <taxon>Bacteria</taxon>
        <taxon>Bacillati</taxon>
        <taxon>Actinomycetota</taxon>
        <taxon>Actinomycetes</taxon>
        <taxon>Mycobacteriales</taxon>
        <taxon>Hoyosellaceae</taxon>
        <taxon>Hoyosella</taxon>
    </lineage>
</organism>
<accession>A0A839RIY2</accession>
<dbReference type="PIRSF" id="PIRSF000463">
    <property type="entry name" value="GlgB"/>
    <property type="match status" value="1"/>
</dbReference>
<evidence type="ECO:0000256" key="7">
    <source>
        <dbReference type="ARBA" id="ARBA00023056"/>
    </source>
</evidence>
<dbReference type="InterPro" id="IPR013780">
    <property type="entry name" value="Glyco_hydro_b"/>
</dbReference>
<feature type="active site" description="Nucleophile" evidence="9 10">
    <location>
        <position position="421"/>
    </location>
</feature>
<dbReference type="FunFam" id="2.60.40.1180:FF:000002">
    <property type="entry name" value="1,4-alpha-glucan branching enzyme GlgB"/>
    <property type="match status" value="1"/>
</dbReference>
<dbReference type="SMART" id="SM00642">
    <property type="entry name" value="Aamy"/>
    <property type="match status" value="1"/>
</dbReference>
<dbReference type="Gene3D" id="2.60.40.10">
    <property type="entry name" value="Immunoglobulins"/>
    <property type="match status" value="1"/>
</dbReference>
<evidence type="ECO:0000256" key="8">
    <source>
        <dbReference type="ARBA" id="ARBA00023277"/>
    </source>
</evidence>
<gene>
    <name evidence="9" type="primary">glgB</name>
    <name evidence="12" type="ORF">FHU29_000622</name>
</gene>
<name>A0A839RIY2_9ACTN</name>
<dbReference type="RefSeq" id="WP_064440122.1">
    <property type="nucleotide sequence ID" value="NZ_BDDI01000007.1"/>
</dbReference>
<dbReference type="InterPro" id="IPR004193">
    <property type="entry name" value="Glyco_hydro_13_N"/>
</dbReference>
<dbReference type="AlphaFoldDB" id="A0A839RIY2"/>
<dbReference type="PANTHER" id="PTHR43651:SF3">
    <property type="entry name" value="1,4-ALPHA-GLUCAN-BRANCHING ENZYME"/>
    <property type="match status" value="1"/>
</dbReference>
<dbReference type="SUPFAM" id="SSF51445">
    <property type="entry name" value="(Trans)glycosidases"/>
    <property type="match status" value="1"/>
</dbReference>
<comment type="function">
    <text evidence="9">Catalyzes the formation of the alpha-1,6-glucosidic linkages in glycogen by scission of a 1,4-alpha-linked oligosaccharide from growing alpha-1,4-glucan chains and the subsequent attachment of the oligosaccharide to the alpha-1,6 position.</text>
</comment>
<comment type="pathway">
    <text evidence="2 9">Glycan biosynthesis; glycogen biosynthesis.</text>
</comment>
<dbReference type="Pfam" id="PF22019">
    <property type="entry name" value="GlgB_N"/>
    <property type="match status" value="1"/>
</dbReference>
<feature type="domain" description="Glycosyl hydrolase family 13 catalytic" evidence="11">
    <location>
        <begin position="264"/>
        <end position="619"/>
    </location>
</feature>
<dbReference type="FunFam" id="3.20.20.80:FF:000003">
    <property type="entry name" value="1,4-alpha-glucan branching enzyme GlgB"/>
    <property type="match status" value="1"/>
</dbReference>
<dbReference type="PANTHER" id="PTHR43651">
    <property type="entry name" value="1,4-ALPHA-GLUCAN-BRANCHING ENZYME"/>
    <property type="match status" value="1"/>
</dbReference>
<dbReference type="InterPro" id="IPR037439">
    <property type="entry name" value="Branching_enzy"/>
</dbReference>
<keyword evidence="4 9" id="KW-0321">Glycogen metabolism</keyword>
<feature type="active site" description="Proton donor" evidence="9 10">
    <location>
        <position position="474"/>
    </location>
</feature>
<evidence type="ECO:0000313" key="12">
    <source>
        <dbReference type="EMBL" id="MBB3036188.1"/>
    </source>
</evidence>
<comment type="caution">
    <text evidence="12">The sequence shown here is derived from an EMBL/GenBank/DDBJ whole genome shotgun (WGS) entry which is preliminary data.</text>
</comment>
<comment type="subunit">
    <text evidence="9">Monomer.</text>
</comment>
<evidence type="ECO:0000256" key="9">
    <source>
        <dbReference type="HAMAP-Rule" id="MF_00685"/>
    </source>
</evidence>
<dbReference type="Gene3D" id="3.20.20.80">
    <property type="entry name" value="Glycosidases"/>
    <property type="match status" value="1"/>
</dbReference>
<dbReference type="Pfam" id="PF00128">
    <property type="entry name" value="Alpha-amylase"/>
    <property type="match status" value="1"/>
</dbReference>
<dbReference type="Pfam" id="PF02922">
    <property type="entry name" value="CBM_48"/>
    <property type="match status" value="1"/>
</dbReference>
<evidence type="ECO:0000256" key="1">
    <source>
        <dbReference type="ARBA" id="ARBA00000826"/>
    </source>
</evidence>
<comment type="catalytic activity">
    <reaction evidence="1 9">
        <text>Transfers a segment of a (1-&gt;4)-alpha-D-glucan chain to a primary hydroxy group in a similar glucan chain.</text>
        <dbReference type="EC" id="2.4.1.18"/>
    </reaction>
</comment>
<evidence type="ECO:0000256" key="3">
    <source>
        <dbReference type="ARBA" id="ARBA00009000"/>
    </source>
</evidence>
<evidence type="ECO:0000256" key="5">
    <source>
        <dbReference type="ARBA" id="ARBA00022676"/>
    </source>
</evidence>
<dbReference type="Gene3D" id="2.60.40.1180">
    <property type="entry name" value="Golgi alpha-mannosidase II"/>
    <property type="match status" value="1"/>
</dbReference>
<dbReference type="InterPro" id="IPR006047">
    <property type="entry name" value="GH13_cat_dom"/>
</dbReference>
<dbReference type="EMBL" id="JACHWS010000001">
    <property type="protein sequence ID" value="MBB3036188.1"/>
    <property type="molecule type" value="Genomic_DNA"/>
</dbReference>
<dbReference type="GO" id="GO:0043169">
    <property type="term" value="F:cation binding"/>
    <property type="evidence" value="ECO:0007669"/>
    <property type="project" value="InterPro"/>
</dbReference>
<sequence length="745" mass="82888">MCDSEVSGSAHPAAPPPEELEQLMAGRHSDPHSLLGVHRTARGLLIRALRPYASGVTLEAPGDPCVQTRLDALGGGLFGALLPVDEIGDYWLTATYARERHRGRDGYRGAPTLNHADLAAFAEGIHYQLWHVLGAQPVVGTDSKSPAGVRFTVWAPHAEGVTVTGDFDRWSGRTFPMRLLDAGVWEVLVPGAEIGQLYKFRVHTPDGRVVEKADPMAFATEIPPANASRITASRYLWADSIWMRARKEQAGHSNAPQRPLSVYELHAGSWRKHDDGSCLTYREIAAELIPYVSDAGFTHVEFLPLTEHPFGGSWGYQVSSYYAPTARHGTPDDLKFLIDQLHRAGIGVIFDWVPAHFPRDDWALARFDSTALYEHANPQRGEHPEWGTYIFDWGKPEVRSFLIANALYWLTEFHVDGLRVDAVASMLYLDYSRPPGAWEPNEIGGRENLEAVSFLQQLNSAVEQHSPGAIMIAEDSTTWPKVTRQVALGGLGFTFKWNMRWMNDILHFVARPYSDRPMHHSDITSALMYAWSENYVLPLSHDEVVHGKGTLWSRMPGKDTAKAAGVRALLGHMWAHPGKKLLFMGQEFGQSAEWSEVRGLDWFESRDDRTAIGPHAGIAELVRELNRLYRTHPALWECDGAADGFSWIDSSDNSNNVVSYLRHASGDRVVACIVNFSPQLRSDYRVGLPTAGRWREILNTDAEQFGGSGNVNLGYVTAEPEPWNGRPASVVLSLPPLTAMWFIPL</sequence>
<dbReference type="Proteomes" id="UP000567922">
    <property type="component" value="Unassembled WGS sequence"/>
</dbReference>
<evidence type="ECO:0000259" key="11">
    <source>
        <dbReference type="SMART" id="SM00642"/>
    </source>
</evidence>
<evidence type="ECO:0000313" key="13">
    <source>
        <dbReference type="Proteomes" id="UP000567922"/>
    </source>
</evidence>
<keyword evidence="7 9" id="KW-0320">Glycogen biosynthesis</keyword>
<dbReference type="InterPro" id="IPR014756">
    <property type="entry name" value="Ig_E-set"/>
</dbReference>
<evidence type="ECO:0000256" key="6">
    <source>
        <dbReference type="ARBA" id="ARBA00022679"/>
    </source>
</evidence>
<dbReference type="InterPro" id="IPR054169">
    <property type="entry name" value="GlgB_N"/>
</dbReference>
<dbReference type="InterPro" id="IPR006048">
    <property type="entry name" value="A-amylase/branching_C"/>
</dbReference>
<keyword evidence="5 9" id="KW-0328">Glycosyltransferase</keyword>
<dbReference type="InterPro" id="IPR017853">
    <property type="entry name" value="GH"/>
</dbReference>
<comment type="similarity">
    <text evidence="3 9">Belongs to the glycosyl hydrolase 13 family. GlgB subfamily.</text>
</comment>
<dbReference type="EC" id="2.4.1.18" evidence="9"/>
<dbReference type="GO" id="GO:0003844">
    <property type="term" value="F:1,4-alpha-glucan branching enzyme activity"/>
    <property type="evidence" value="ECO:0007669"/>
    <property type="project" value="UniProtKB-UniRule"/>
</dbReference>
<dbReference type="CDD" id="cd11322">
    <property type="entry name" value="AmyAc_Glg_BE"/>
    <property type="match status" value="1"/>
</dbReference>
<dbReference type="Pfam" id="PF02806">
    <property type="entry name" value="Alpha-amylase_C"/>
    <property type="match status" value="1"/>
</dbReference>
<evidence type="ECO:0000256" key="10">
    <source>
        <dbReference type="PIRSR" id="PIRSR000463-1"/>
    </source>
</evidence>
<reference evidence="12 13" key="1">
    <citation type="submission" date="2020-08" db="EMBL/GenBank/DDBJ databases">
        <title>Sequencing the genomes of 1000 actinobacteria strains.</title>
        <authorList>
            <person name="Klenk H.-P."/>
        </authorList>
    </citation>
    <scope>NUCLEOTIDE SEQUENCE [LARGE SCALE GENOMIC DNA]</scope>
    <source>
        <strain evidence="12 13">DSM 45258</strain>
    </source>
</reference>
<evidence type="ECO:0000256" key="4">
    <source>
        <dbReference type="ARBA" id="ARBA00022600"/>
    </source>
</evidence>
<protein>
    <recommendedName>
        <fullName evidence="9">1,4-alpha-glucan branching enzyme GlgB</fullName>
        <ecNumber evidence="9">2.4.1.18</ecNumber>
    </recommendedName>
    <alternativeName>
        <fullName evidence="9">1,4-alpha-D-glucan:1,4-alpha-D-glucan 6-glucosyl-transferase</fullName>
    </alternativeName>
    <alternativeName>
        <fullName evidence="9">Alpha-(1-&gt;4)-glucan branching enzyme</fullName>
    </alternativeName>
    <alternativeName>
        <fullName evidence="9">Glycogen branching enzyme</fullName>
        <shortName evidence="9">BE</shortName>
    </alternativeName>
</protein>
<dbReference type="HAMAP" id="MF_00685">
    <property type="entry name" value="GlgB"/>
    <property type="match status" value="1"/>
</dbReference>
<dbReference type="NCBIfam" id="NF003811">
    <property type="entry name" value="PRK05402.1"/>
    <property type="match status" value="1"/>
</dbReference>
<evidence type="ECO:0000256" key="2">
    <source>
        <dbReference type="ARBA" id="ARBA00004964"/>
    </source>
</evidence>
<proteinExistence type="inferred from homology"/>
<dbReference type="OrthoDB" id="9800174at2"/>
<dbReference type="GO" id="GO:0005978">
    <property type="term" value="P:glycogen biosynthetic process"/>
    <property type="evidence" value="ECO:0007669"/>
    <property type="project" value="UniProtKB-UniRule"/>
</dbReference>
<dbReference type="GO" id="GO:0004553">
    <property type="term" value="F:hydrolase activity, hydrolyzing O-glycosyl compounds"/>
    <property type="evidence" value="ECO:0007669"/>
    <property type="project" value="InterPro"/>
</dbReference>
<dbReference type="InterPro" id="IPR044143">
    <property type="entry name" value="GlgB_N_E_set_prok"/>
</dbReference>
<dbReference type="SUPFAM" id="SSF81296">
    <property type="entry name" value="E set domains"/>
    <property type="match status" value="2"/>
</dbReference>
<keyword evidence="6 9" id="KW-0808">Transferase</keyword>
<dbReference type="UniPathway" id="UPA00164"/>
<keyword evidence="13" id="KW-1185">Reference proteome</keyword>
<dbReference type="InterPro" id="IPR006407">
    <property type="entry name" value="GlgB"/>
</dbReference>
<dbReference type="InterPro" id="IPR013783">
    <property type="entry name" value="Ig-like_fold"/>
</dbReference>
<dbReference type="GO" id="GO:0005829">
    <property type="term" value="C:cytosol"/>
    <property type="evidence" value="ECO:0007669"/>
    <property type="project" value="TreeGrafter"/>
</dbReference>
<dbReference type="CDD" id="cd02855">
    <property type="entry name" value="E_set_GBE_prok_N"/>
    <property type="match status" value="1"/>
</dbReference>
<keyword evidence="8 9" id="KW-0119">Carbohydrate metabolism</keyword>
<dbReference type="NCBIfam" id="NF008967">
    <property type="entry name" value="PRK12313.1"/>
    <property type="match status" value="1"/>
</dbReference>
<dbReference type="NCBIfam" id="TIGR01515">
    <property type="entry name" value="branching_enzym"/>
    <property type="match status" value="1"/>
</dbReference>
<dbReference type="SUPFAM" id="SSF51011">
    <property type="entry name" value="Glycosyl hydrolase domain"/>
    <property type="match status" value="1"/>
</dbReference>